<gene>
    <name evidence="2" type="ORF">J2N86_13875</name>
</gene>
<proteinExistence type="predicted"/>
<name>A0ABY4Y7Z3_9GAMM</name>
<feature type="compositionally biased region" description="Polar residues" evidence="1">
    <location>
        <begin position="43"/>
        <end position="59"/>
    </location>
</feature>
<keyword evidence="3" id="KW-1185">Reference proteome</keyword>
<feature type="compositionally biased region" description="Basic residues" evidence="1">
    <location>
        <begin position="27"/>
        <end position="41"/>
    </location>
</feature>
<evidence type="ECO:0000256" key="1">
    <source>
        <dbReference type="SAM" id="MobiDB-lite"/>
    </source>
</evidence>
<accession>A0ABY4Y7Z3</accession>
<organism evidence="2 3">
    <name type="scientific">Legionella lytica</name>
    <dbReference type="NCBI Taxonomy" id="96232"/>
    <lineage>
        <taxon>Bacteria</taxon>
        <taxon>Pseudomonadati</taxon>
        <taxon>Pseudomonadota</taxon>
        <taxon>Gammaproteobacteria</taxon>
        <taxon>Legionellales</taxon>
        <taxon>Legionellaceae</taxon>
        <taxon>Legionella</taxon>
    </lineage>
</organism>
<evidence type="ECO:0000313" key="2">
    <source>
        <dbReference type="EMBL" id="USQ13743.1"/>
    </source>
</evidence>
<dbReference type="RefSeq" id="WP_252580066.1">
    <property type="nucleotide sequence ID" value="NZ_CP071527.1"/>
</dbReference>
<feature type="region of interest" description="Disordered" evidence="1">
    <location>
        <begin position="27"/>
        <end position="80"/>
    </location>
</feature>
<evidence type="ECO:0000313" key="3">
    <source>
        <dbReference type="Proteomes" id="UP001057474"/>
    </source>
</evidence>
<dbReference type="Proteomes" id="UP001057474">
    <property type="component" value="Chromosome"/>
</dbReference>
<protein>
    <submittedName>
        <fullName evidence="2">Uncharacterized protein</fullName>
    </submittedName>
</protein>
<dbReference type="EMBL" id="CP071527">
    <property type="protein sequence ID" value="USQ13743.1"/>
    <property type="molecule type" value="Genomic_DNA"/>
</dbReference>
<reference evidence="2" key="1">
    <citation type="submission" date="2021-03" db="EMBL/GenBank/DDBJ databases">
        <title>Legionella lytica PCM 2298.</title>
        <authorList>
            <person name="Koper P."/>
        </authorList>
    </citation>
    <scope>NUCLEOTIDE SEQUENCE</scope>
    <source>
        <strain evidence="2">PCM 2298</strain>
    </source>
</reference>
<sequence length="80" mass="9506">MPDKIQHTAASLQQKMLARYGDELHHKHNKHHLSYRKHYRSHPCNQNNNVDEENPTGSTGLLRELKLKKMRKRPDKGQFH</sequence>